<comment type="caution">
    <text evidence="2">The sequence shown here is derived from an EMBL/GenBank/DDBJ whole genome shotgun (WGS) entry which is preliminary data.</text>
</comment>
<dbReference type="CDD" id="cd00038">
    <property type="entry name" value="CAP_ED"/>
    <property type="match status" value="1"/>
</dbReference>
<evidence type="ECO:0000313" key="3">
    <source>
        <dbReference type="Proteomes" id="UP000479293"/>
    </source>
</evidence>
<dbReference type="Pfam" id="PF00027">
    <property type="entry name" value="cNMP_binding"/>
    <property type="match status" value="1"/>
</dbReference>
<evidence type="ECO:0000313" key="2">
    <source>
        <dbReference type="EMBL" id="MPR35643.1"/>
    </source>
</evidence>
<keyword evidence="3" id="KW-1185">Reference proteome</keyword>
<dbReference type="RefSeq" id="WP_373331167.1">
    <property type="nucleotide sequence ID" value="NZ_WHLY01000002.1"/>
</dbReference>
<organism evidence="2 3">
    <name type="scientific">Salmonirosea aquatica</name>
    <dbReference type="NCBI Taxonomy" id="2654236"/>
    <lineage>
        <taxon>Bacteria</taxon>
        <taxon>Pseudomonadati</taxon>
        <taxon>Bacteroidota</taxon>
        <taxon>Cytophagia</taxon>
        <taxon>Cytophagales</taxon>
        <taxon>Spirosomataceae</taxon>
        <taxon>Salmonirosea</taxon>
    </lineage>
</organism>
<evidence type="ECO:0000259" key="1">
    <source>
        <dbReference type="PROSITE" id="PS50042"/>
    </source>
</evidence>
<dbReference type="PROSITE" id="PS50042">
    <property type="entry name" value="CNMP_BINDING_3"/>
    <property type="match status" value="1"/>
</dbReference>
<proteinExistence type="predicted"/>
<sequence>MIALRTYLNSFAPVHEEAWNELSRLFQKVVLKRGEFLIQEGQIATQFVFVESGVIRAFFRDERGTEYNKHFFTSPSIAGAYTSLITGKPNQIIQQALLDCHLLAADYRSFVRLYDRYQELERIGRLFAERYFVEKEQKELEMARYGAEKRYALFQERYPLLEQDIPQYHIASYLGITPTQLSRIRKKLAQG</sequence>
<dbReference type="InterPro" id="IPR018490">
    <property type="entry name" value="cNMP-bd_dom_sf"/>
</dbReference>
<dbReference type="SUPFAM" id="SSF51206">
    <property type="entry name" value="cAMP-binding domain-like"/>
    <property type="match status" value="1"/>
</dbReference>
<dbReference type="EMBL" id="WHLY01000002">
    <property type="protein sequence ID" value="MPR35643.1"/>
    <property type="molecule type" value="Genomic_DNA"/>
</dbReference>
<dbReference type="Proteomes" id="UP000479293">
    <property type="component" value="Unassembled WGS sequence"/>
</dbReference>
<dbReference type="InterPro" id="IPR018488">
    <property type="entry name" value="cNMP-bd_CS"/>
</dbReference>
<protein>
    <submittedName>
        <fullName evidence="2">Cyclic nucleotide-binding domain-containing protein</fullName>
    </submittedName>
</protein>
<gene>
    <name evidence="2" type="ORF">GBK04_20380</name>
</gene>
<dbReference type="InterPro" id="IPR000595">
    <property type="entry name" value="cNMP-bd_dom"/>
</dbReference>
<accession>A0A7C9BJB7</accession>
<reference evidence="2 3" key="1">
    <citation type="submission" date="2019-10" db="EMBL/GenBank/DDBJ databases">
        <title>Draft Genome Sequence of Cytophagaceae sp. SJW1-29.</title>
        <authorList>
            <person name="Choi A."/>
        </authorList>
    </citation>
    <scope>NUCLEOTIDE SEQUENCE [LARGE SCALE GENOMIC DNA]</scope>
    <source>
        <strain evidence="2 3">SJW1-29</strain>
    </source>
</reference>
<dbReference type="PROSITE" id="PS00888">
    <property type="entry name" value="CNMP_BINDING_1"/>
    <property type="match status" value="1"/>
</dbReference>
<feature type="domain" description="Cyclic nucleotide-binding" evidence="1">
    <location>
        <begin position="10"/>
        <end position="122"/>
    </location>
</feature>
<name>A0A7C9BJB7_9BACT</name>
<dbReference type="AlphaFoldDB" id="A0A7C9BJB7"/>
<dbReference type="SMART" id="SM00100">
    <property type="entry name" value="cNMP"/>
    <property type="match status" value="1"/>
</dbReference>
<dbReference type="InterPro" id="IPR014710">
    <property type="entry name" value="RmlC-like_jellyroll"/>
</dbReference>
<dbReference type="Gene3D" id="2.60.120.10">
    <property type="entry name" value="Jelly Rolls"/>
    <property type="match status" value="1"/>
</dbReference>